<proteinExistence type="predicted"/>
<comment type="subcellular location">
    <subcellularLocation>
        <location evidence="1">Membrane</location>
        <topology evidence="1">Multi-pass membrane protein</topology>
    </subcellularLocation>
</comment>
<keyword evidence="3 5" id="KW-1133">Transmembrane helix</keyword>
<evidence type="ECO:0000313" key="7">
    <source>
        <dbReference type="Proteomes" id="UP001153069"/>
    </source>
</evidence>
<evidence type="ECO:0000256" key="3">
    <source>
        <dbReference type="ARBA" id="ARBA00022989"/>
    </source>
</evidence>
<gene>
    <name evidence="6" type="ORF">SEMRO_2401_G326290.1</name>
</gene>
<dbReference type="OrthoDB" id="48865at2759"/>
<dbReference type="Gene3D" id="1.20.1070.10">
    <property type="entry name" value="Rhodopsin 7-helix transmembrane proteins"/>
    <property type="match status" value="1"/>
</dbReference>
<evidence type="ECO:0000256" key="1">
    <source>
        <dbReference type="ARBA" id="ARBA00004141"/>
    </source>
</evidence>
<dbReference type="GO" id="GO:0007189">
    <property type="term" value="P:adenylate cyclase-activating G protein-coupled receptor signaling pathway"/>
    <property type="evidence" value="ECO:0007669"/>
    <property type="project" value="TreeGrafter"/>
</dbReference>
<feature type="transmembrane region" description="Helical" evidence="5">
    <location>
        <begin position="154"/>
        <end position="176"/>
    </location>
</feature>
<feature type="transmembrane region" description="Helical" evidence="5">
    <location>
        <begin position="71"/>
        <end position="92"/>
    </location>
</feature>
<sequence length="450" mass="50319">MTTDYYYDESYLQWPSMAPTLLAEDVSSLSEAQDKALSIVPLCSGIMSAWGSGSIIYMVCKAEKWNSYKRIMLGLSVFDCISSLAIGLQPFFLPADSSQRVWAVGTDATCTLGGFFQQLSLANIWYNGFLSFFFLFTIRYQMSEERMSKRYEPVFHIIAIGHPLVTAIMGAAIGAYGELKLGHNCWLTNYPDGCVSCQGSEEKEILMHNVLLIYCHMRKIVQQTIMSSNATDAVPSTNSAISNYGNLSAEDSGPAVLATVPEDDNKVEETPAIGENGESQNDVNKDTAIDAVDKETTIASYSNPEDLPFCRQNPNANNPPAATTTYELATTTIEPNDLSTEPQTLLFFSLHLMPTLLAMSNRFRNNNGEKKNNDARQTKRLREVASSSIFSMCARLPSCSIWEIMAFQQRIYGSRRMDLFPMLLLRAILWPLQGLFNYCVWIRPSYLRET</sequence>
<feature type="transmembrane region" description="Helical" evidence="5">
    <location>
        <begin position="124"/>
        <end position="142"/>
    </location>
</feature>
<keyword evidence="7" id="KW-1185">Reference proteome</keyword>
<evidence type="ECO:0000256" key="4">
    <source>
        <dbReference type="ARBA" id="ARBA00023136"/>
    </source>
</evidence>
<dbReference type="PANTHER" id="PTHR23112:SF0">
    <property type="entry name" value="TRANSMEMBRANE PROTEIN 116"/>
    <property type="match status" value="1"/>
</dbReference>
<dbReference type="AlphaFoldDB" id="A0A9N8F2B7"/>
<organism evidence="6 7">
    <name type="scientific">Seminavis robusta</name>
    <dbReference type="NCBI Taxonomy" id="568900"/>
    <lineage>
        <taxon>Eukaryota</taxon>
        <taxon>Sar</taxon>
        <taxon>Stramenopiles</taxon>
        <taxon>Ochrophyta</taxon>
        <taxon>Bacillariophyta</taxon>
        <taxon>Bacillariophyceae</taxon>
        <taxon>Bacillariophycidae</taxon>
        <taxon>Naviculales</taxon>
        <taxon>Naviculaceae</taxon>
        <taxon>Seminavis</taxon>
    </lineage>
</organism>
<keyword evidence="2 5" id="KW-0812">Transmembrane</keyword>
<protein>
    <recommendedName>
        <fullName evidence="8">G-protein coupled receptors family 2 profile 2 domain-containing protein</fullName>
    </recommendedName>
</protein>
<dbReference type="GO" id="GO:0005886">
    <property type="term" value="C:plasma membrane"/>
    <property type="evidence" value="ECO:0007669"/>
    <property type="project" value="TreeGrafter"/>
</dbReference>
<reference evidence="6" key="1">
    <citation type="submission" date="2020-06" db="EMBL/GenBank/DDBJ databases">
        <authorList>
            <consortium name="Plant Systems Biology data submission"/>
        </authorList>
    </citation>
    <scope>NUCLEOTIDE SEQUENCE</scope>
    <source>
        <strain evidence="6">D6</strain>
    </source>
</reference>
<dbReference type="GO" id="GO:0004930">
    <property type="term" value="F:G protein-coupled receptor activity"/>
    <property type="evidence" value="ECO:0007669"/>
    <property type="project" value="TreeGrafter"/>
</dbReference>
<evidence type="ECO:0000256" key="5">
    <source>
        <dbReference type="SAM" id="Phobius"/>
    </source>
</evidence>
<evidence type="ECO:0008006" key="8">
    <source>
        <dbReference type="Google" id="ProtNLM"/>
    </source>
</evidence>
<evidence type="ECO:0000256" key="2">
    <source>
        <dbReference type="ARBA" id="ARBA00022692"/>
    </source>
</evidence>
<accession>A0A9N8F2B7</accession>
<feature type="transmembrane region" description="Helical" evidence="5">
    <location>
        <begin position="36"/>
        <end position="59"/>
    </location>
</feature>
<evidence type="ECO:0000313" key="6">
    <source>
        <dbReference type="EMBL" id="CAB9529100.1"/>
    </source>
</evidence>
<comment type="caution">
    <text evidence="6">The sequence shown here is derived from an EMBL/GenBank/DDBJ whole genome shotgun (WGS) entry which is preliminary data.</text>
</comment>
<keyword evidence="4 5" id="KW-0472">Membrane</keyword>
<dbReference type="PANTHER" id="PTHR23112">
    <property type="entry name" value="G PROTEIN-COUPLED RECEPTOR 157-RELATED"/>
    <property type="match status" value="1"/>
</dbReference>
<dbReference type="EMBL" id="CAICTM010002399">
    <property type="protein sequence ID" value="CAB9529100.1"/>
    <property type="molecule type" value="Genomic_DNA"/>
</dbReference>
<dbReference type="Proteomes" id="UP001153069">
    <property type="component" value="Unassembled WGS sequence"/>
</dbReference>
<name>A0A9N8F2B7_9STRA</name>